<protein>
    <submittedName>
        <fullName evidence="1">Uncharacterized protein</fullName>
    </submittedName>
</protein>
<sequence>MTQQIVEYLLARGYYKHIKYDSFRGENMDALNLKDSEAQILRGKKVVYHPIEAAILWSDAHEEEKEIFESIDFNVKSSSYKCTLELLKRWPSVHLNAQRIYDGIVNEELCYCKNGIKKNSDGMSLNDPELTIRYVDLKRWISVYYPDEKPKFLFNCIEQKIHSFIDTESISMLLMERDTLRSRILLYEEKLTELKRSLEKKQAPTDSSPIRLHQRSESTYLSIIGALLWLILGSTPSGKPYSILKNLEAVITIILAQYKGYPGLSECNLRTKFAAAKKSLNGSHNQL</sequence>
<name>A0A433SFA2_9BURK</name>
<evidence type="ECO:0000313" key="2">
    <source>
        <dbReference type="Proteomes" id="UP000286947"/>
    </source>
</evidence>
<evidence type="ECO:0000313" key="1">
    <source>
        <dbReference type="EMBL" id="RUS67449.1"/>
    </source>
</evidence>
<organism evidence="1 2">
    <name type="scientific">Saezia sanguinis</name>
    <dbReference type="NCBI Taxonomy" id="1965230"/>
    <lineage>
        <taxon>Bacteria</taxon>
        <taxon>Pseudomonadati</taxon>
        <taxon>Pseudomonadota</taxon>
        <taxon>Betaproteobacteria</taxon>
        <taxon>Burkholderiales</taxon>
        <taxon>Saeziaceae</taxon>
        <taxon>Saezia</taxon>
    </lineage>
</organism>
<dbReference type="EMBL" id="PQSP01000002">
    <property type="protein sequence ID" value="RUS67449.1"/>
    <property type="molecule type" value="Genomic_DNA"/>
</dbReference>
<dbReference type="AlphaFoldDB" id="A0A433SFA2"/>
<accession>A0A433SFA2</accession>
<keyword evidence="2" id="KW-1185">Reference proteome</keyword>
<comment type="caution">
    <text evidence="1">The sequence shown here is derived from an EMBL/GenBank/DDBJ whole genome shotgun (WGS) entry which is preliminary data.</text>
</comment>
<dbReference type="Proteomes" id="UP000286947">
    <property type="component" value="Unassembled WGS sequence"/>
</dbReference>
<reference evidence="1 2" key="1">
    <citation type="submission" date="2018-01" db="EMBL/GenBank/DDBJ databases">
        <title>Saezia sanguinis gen. nov., sp. nov., in the order Burkholderiales isolated from human blood.</title>
        <authorList>
            <person name="Medina-Pascual M.J."/>
            <person name="Valdezate S."/>
            <person name="Monzon S."/>
            <person name="Cuesta I."/>
            <person name="Carrasco G."/>
            <person name="Villalon P."/>
            <person name="Saez-Nieto J.A."/>
        </authorList>
    </citation>
    <scope>NUCLEOTIDE SEQUENCE [LARGE SCALE GENOMIC DNA]</scope>
    <source>
        <strain evidence="1 2">CNM695-12</strain>
    </source>
</reference>
<proteinExistence type="predicted"/>
<gene>
    <name evidence="1" type="ORF">CUZ56_01394</name>
</gene>